<name>A0AAU9U2B7_EUPED</name>
<protein>
    <submittedName>
        <fullName evidence="1">Uncharacterized protein</fullName>
    </submittedName>
</protein>
<dbReference type="Proteomes" id="UP001153954">
    <property type="component" value="Unassembled WGS sequence"/>
</dbReference>
<reference evidence="1" key="1">
    <citation type="submission" date="2022-03" db="EMBL/GenBank/DDBJ databases">
        <authorList>
            <person name="Tunstrom K."/>
        </authorList>
    </citation>
    <scope>NUCLEOTIDE SEQUENCE</scope>
</reference>
<accession>A0AAU9U2B7</accession>
<dbReference type="PANTHER" id="PTHR40552:SF6">
    <property type="entry name" value="FI09606P-RELATED"/>
    <property type="match status" value="1"/>
</dbReference>
<dbReference type="PANTHER" id="PTHR40552">
    <property type="entry name" value="AT05186P-RELATED"/>
    <property type="match status" value="1"/>
</dbReference>
<evidence type="ECO:0000313" key="2">
    <source>
        <dbReference type="Proteomes" id="UP001153954"/>
    </source>
</evidence>
<dbReference type="AlphaFoldDB" id="A0AAU9U2B7"/>
<dbReference type="Gene3D" id="3.90.70.120">
    <property type="match status" value="1"/>
</dbReference>
<sequence length="280" mass="31359">MQIADNSILEQNDIASETSLKHYVTLNDNKAILRGSFNQGDLRFHLSRGKQCTGLAAVACAAFTVLDPNKWAKSDIDYIVIIDDKYYNDCITARDNPALGEVNLEYLAVTDLSARLIYNRQHLVITVLEEINYNTSDGFPNLKNALLSFFREHSQGILTANATSVAIHCRTLGDNKTYYLLNFHARGSKGASTPINGSACCMRFSDLDDLHAVLRRNLFVSPNKVPEGNFRDNLNVFSLTSLVIAQDTQTQPLKPILDQATIVRMESQTYIKRFLPTYNT</sequence>
<comment type="caution">
    <text evidence="1">The sequence shown here is derived from an EMBL/GenBank/DDBJ whole genome shotgun (WGS) entry which is preliminary data.</text>
</comment>
<dbReference type="EMBL" id="CAKOGL010000010">
    <property type="protein sequence ID" value="CAH2090905.1"/>
    <property type="molecule type" value="Genomic_DNA"/>
</dbReference>
<evidence type="ECO:0000313" key="1">
    <source>
        <dbReference type="EMBL" id="CAH2090905.1"/>
    </source>
</evidence>
<gene>
    <name evidence="1" type="ORF">EEDITHA_LOCUS6816</name>
</gene>
<keyword evidence="2" id="KW-1185">Reference proteome</keyword>
<proteinExistence type="predicted"/>
<organism evidence="1 2">
    <name type="scientific">Euphydryas editha</name>
    <name type="common">Edith's checkerspot</name>
    <dbReference type="NCBI Taxonomy" id="104508"/>
    <lineage>
        <taxon>Eukaryota</taxon>
        <taxon>Metazoa</taxon>
        <taxon>Ecdysozoa</taxon>
        <taxon>Arthropoda</taxon>
        <taxon>Hexapoda</taxon>
        <taxon>Insecta</taxon>
        <taxon>Pterygota</taxon>
        <taxon>Neoptera</taxon>
        <taxon>Endopterygota</taxon>
        <taxon>Lepidoptera</taxon>
        <taxon>Glossata</taxon>
        <taxon>Ditrysia</taxon>
        <taxon>Papilionoidea</taxon>
        <taxon>Nymphalidae</taxon>
        <taxon>Nymphalinae</taxon>
        <taxon>Euphydryas</taxon>
    </lineage>
</organism>